<keyword evidence="2" id="KW-1185">Reference proteome</keyword>
<gene>
    <name evidence="1" type="ORF">I4F81_008199</name>
</gene>
<protein>
    <submittedName>
        <fullName evidence="1">Uncharacterized protein</fullName>
    </submittedName>
</protein>
<evidence type="ECO:0000313" key="1">
    <source>
        <dbReference type="EMBL" id="KAK1865670.1"/>
    </source>
</evidence>
<organism evidence="1 2">
    <name type="scientific">Pyropia yezoensis</name>
    <name type="common">Susabi-nori</name>
    <name type="synonym">Porphyra yezoensis</name>
    <dbReference type="NCBI Taxonomy" id="2788"/>
    <lineage>
        <taxon>Eukaryota</taxon>
        <taxon>Rhodophyta</taxon>
        <taxon>Bangiophyceae</taxon>
        <taxon>Bangiales</taxon>
        <taxon>Bangiaceae</taxon>
        <taxon>Pyropia</taxon>
    </lineage>
</organism>
<reference evidence="1" key="1">
    <citation type="submission" date="2019-11" db="EMBL/GenBank/DDBJ databases">
        <title>Nori genome reveals adaptations in red seaweeds to the harsh intertidal environment.</title>
        <authorList>
            <person name="Wang D."/>
            <person name="Mao Y."/>
        </authorList>
    </citation>
    <scope>NUCLEOTIDE SEQUENCE</scope>
    <source>
        <tissue evidence="1">Gametophyte</tissue>
    </source>
</reference>
<proteinExistence type="predicted"/>
<accession>A0ACC3C6R0</accession>
<evidence type="ECO:0000313" key="2">
    <source>
        <dbReference type="Proteomes" id="UP000798662"/>
    </source>
</evidence>
<comment type="caution">
    <text evidence="1">The sequence shown here is derived from an EMBL/GenBank/DDBJ whole genome shotgun (WGS) entry which is preliminary data.</text>
</comment>
<dbReference type="Proteomes" id="UP000798662">
    <property type="component" value="Chromosome 2"/>
</dbReference>
<sequence length="184" mass="17916">MGGGGALRWVPWGAATPCRCAPPRNGHGEPPASNPHPPPLRLWPVTSGHGATAPACGGGGGGGGRWRAARPSAAADGGRRPRRSARAAATPRWPWRGGVRHDGRASGRSLCLGGRGRPSSAGGTPPAAARCACRPRASGVGEVQGTSTAVALAAGRRPAAGATALAAGGAPAEVEGRFVAGGAG</sequence>
<name>A0ACC3C6R0_PYRYE</name>
<dbReference type="EMBL" id="CM020619">
    <property type="protein sequence ID" value="KAK1865670.1"/>
    <property type="molecule type" value="Genomic_DNA"/>
</dbReference>